<feature type="region of interest" description="Disordered" evidence="1">
    <location>
        <begin position="1"/>
        <end position="99"/>
    </location>
</feature>
<gene>
    <name evidence="2" type="ORF">FRX31_006258</name>
</gene>
<dbReference type="AlphaFoldDB" id="A0A7J6X325"/>
<name>A0A7J6X325_THATH</name>
<feature type="compositionally biased region" description="Basic and acidic residues" evidence="1">
    <location>
        <begin position="82"/>
        <end position="91"/>
    </location>
</feature>
<keyword evidence="3" id="KW-1185">Reference proteome</keyword>
<dbReference type="EMBL" id="JABWDY010005800">
    <property type="protein sequence ID" value="KAF5204156.1"/>
    <property type="molecule type" value="Genomic_DNA"/>
</dbReference>
<protein>
    <submittedName>
        <fullName evidence="2">Uncharacterized protein</fullName>
    </submittedName>
</protein>
<sequence length="99" mass="11293">MINQQHSSEGFSNGNISESSEETLEIEFGHLLKPLKQRPPTDRPGDHGHGRNIQPSRLRPYTERSLSRGHRHNKQWPSIDRSLSHQTKEGETQQTATSN</sequence>
<organism evidence="2 3">
    <name type="scientific">Thalictrum thalictroides</name>
    <name type="common">Rue-anemone</name>
    <name type="synonym">Anemone thalictroides</name>
    <dbReference type="NCBI Taxonomy" id="46969"/>
    <lineage>
        <taxon>Eukaryota</taxon>
        <taxon>Viridiplantae</taxon>
        <taxon>Streptophyta</taxon>
        <taxon>Embryophyta</taxon>
        <taxon>Tracheophyta</taxon>
        <taxon>Spermatophyta</taxon>
        <taxon>Magnoliopsida</taxon>
        <taxon>Ranunculales</taxon>
        <taxon>Ranunculaceae</taxon>
        <taxon>Thalictroideae</taxon>
        <taxon>Thalictrum</taxon>
    </lineage>
</organism>
<feature type="compositionally biased region" description="Basic and acidic residues" evidence="1">
    <location>
        <begin position="39"/>
        <end position="49"/>
    </location>
</feature>
<dbReference type="Proteomes" id="UP000554482">
    <property type="component" value="Unassembled WGS sequence"/>
</dbReference>
<comment type="caution">
    <text evidence="2">The sequence shown here is derived from an EMBL/GenBank/DDBJ whole genome shotgun (WGS) entry which is preliminary data.</text>
</comment>
<feature type="compositionally biased region" description="Polar residues" evidence="1">
    <location>
        <begin position="1"/>
        <end position="16"/>
    </location>
</feature>
<evidence type="ECO:0000313" key="2">
    <source>
        <dbReference type="EMBL" id="KAF5204156.1"/>
    </source>
</evidence>
<evidence type="ECO:0000256" key="1">
    <source>
        <dbReference type="SAM" id="MobiDB-lite"/>
    </source>
</evidence>
<evidence type="ECO:0000313" key="3">
    <source>
        <dbReference type="Proteomes" id="UP000554482"/>
    </source>
</evidence>
<accession>A0A7J6X325</accession>
<proteinExistence type="predicted"/>
<reference evidence="2 3" key="1">
    <citation type="submission" date="2020-06" db="EMBL/GenBank/DDBJ databases">
        <title>Transcriptomic and genomic resources for Thalictrum thalictroides and T. hernandezii: Facilitating candidate gene discovery in an emerging model plant lineage.</title>
        <authorList>
            <person name="Arias T."/>
            <person name="Riano-Pachon D.M."/>
            <person name="Di Stilio V.S."/>
        </authorList>
    </citation>
    <scope>NUCLEOTIDE SEQUENCE [LARGE SCALE GENOMIC DNA]</scope>
    <source>
        <strain evidence="3">cv. WT478/WT964</strain>
        <tissue evidence="2">Leaves</tissue>
    </source>
</reference>